<dbReference type="RefSeq" id="WP_377057176.1">
    <property type="nucleotide sequence ID" value="NZ_JBHLVZ010000115.1"/>
</dbReference>
<dbReference type="InterPro" id="IPR032710">
    <property type="entry name" value="NTF2-like_dom_sf"/>
</dbReference>
<comment type="caution">
    <text evidence="2">The sequence shown here is derived from an EMBL/GenBank/DDBJ whole genome shotgun (WGS) entry which is preliminary data.</text>
</comment>
<reference evidence="2 3" key="1">
    <citation type="submission" date="2024-09" db="EMBL/GenBank/DDBJ databases">
        <authorList>
            <person name="Sun Q."/>
            <person name="Mori K."/>
        </authorList>
    </citation>
    <scope>NUCLEOTIDE SEQUENCE [LARGE SCALE GENOMIC DNA]</scope>
    <source>
        <strain evidence="2 3">CCM 7468</strain>
    </source>
</reference>
<dbReference type="InterPro" id="IPR037401">
    <property type="entry name" value="SnoaL-like"/>
</dbReference>
<gene>
    <name evidence="2" type="ORF">ACFFIC_29395</name>
</gene>
<feature type="domain" description="SnoaL-like" evidence="1">
    <location>
        <begin position="10"/>
        <end position="103"/>
    </location>
</feature>
<protein>
    <submittedName>
        <fullName evidence="2">Nuclear transport factor 2 family protein</fullName>
    </submittedName>
</protein>
<proteinExistence type="predicted"/>
<sequence>MTIELPTPIAAYVAANSQLDADGMLAPFARDAVVRDDGGHHMGRDEIRRWIESATIASGAVFSPETCREQDGRIVVDGLTAGNFPGSPVHFTFRFRLQGDAIAGLEIA</sequence>
<keyword evidence="3" id="KW-1185">Reference proteome</keyword>
<dbReference type="SUPFAM" id="SSF54427">
    <property type="entry name" value="NTF2-like"/>
    <property type="match status" value="1"/>
</dbReference>
<evidence type="ECO:0000259" key="1">
    <source>
        <dbReference type="Pfam" id="PF12680"/>
    </source>
</evidence>
<dbReference type="EMBL" id="JBHLVZ010000115">
    <property type="protein sequence ID" value="MFC0389630.1"/>
    <property type="molecule type" value="Genomic_DNA"/>
</dbReference>
<name>A0ABV6J165_9PROT</name>
<organism evidence="2 3">
    <name type="scientific">Muricoccus vinaceus</name>
    <dbReference type="NCBI Taxonomy" id="424704"/>
    <lineage>
        <taxon>Bacteria</taxon>
        <taxon>Pseudomonadati</taxon>
        <taxon>Pseudomonadota</taxon>
        <taxon>Alphaproteobacteria</taxon>
        <taxon>Acetobacterales</taxon>
        <taxon>Roseomonadaceae</taxon>
        <taxon>Muricoccus</taxon>
    </lineage>
</organism>
<dbReference type="Pfam" id="PF12680">
    <property type="entry name" value="SnoaL_2"/>
    <property type="match status" value="1"/>
</dbReference>
<evidence type="ECO:0000313" key="3">
    <source>
        <dbReference type="Proteomes" id="UP001589789"/>
    </source>
</evidence>
<dbReference type="Proteomes" id="UP001589789">
    <property type="component" value="Unassembled WGS sequence"/>
</dbReference>
<dbReference type="Gene3D" id="3.10.450.50">
    <property type="match status" value="1"/>
</dbReference>
<accession>A0ABV6J165</accession>
<evidence type="ECO:0000313" key="2">
    <source>
        <dbReference type="EMBL" id="MFC0389630.1"/>
    </source>
</evidence>